<feature type="domain" description="HAT C-terminal dimerisation" evidence="2">
    <location>
        <begin position="236"/>
        <end position="293"/>
    </location>
</feature>
<accession>A0A6P4YCA8</accession>
<dbReference type="Proteomes" id="UP000515135">
    <property type="component" value="Unplaced"/>
</dbReference>
<reference evidence="4" key="1">
    <citation type="submission" date="2025-08" db="UniProtKB">
        <authorList>
            <consortium name="RefSeq"/>
        </authorList>
    </citation>
    <scope>IDENTIFICATION</scope>
    <source>
        <tissue evidence="4">Gonad</tissue>
    </source>
</reference>
<protein>
    <submittedName>
        <fullName evidence="4">Zinc finger protein 862-like</fullName>
    </submittedName>
</protein>
<dbReference type="PANTHER" id="PTHR46880">
    <property type="entry name" value="RAS-ASSOCIATING DOMAIN-CONTAINING PROTEIN"/>
    <property type="match status" value="1"/>
</dbReference>
<dbReference type="InterPro" id="IPR012337">
    <property type="entry name" value="RNaseH-like_sf"/>
</dbReference>
<dbReference type="GO" id="GO:0046983">
    <property type="term" value="F:protein dimerization activity"/>
    <property type="evidence" value="ECO:0007669"/>
    <property type="project" value="InterPro"/>
</dbReference>
<dbReference type="SUPFAM" id="SSF53098">
    <property type="entry name" value="Ribonuclease H-like"/>
    <property type="match status" value="1"/>
</dbReference>
<dbReference type="OrthoDB" id="8930602at2759"/>
<evidence type="ECO:0000313" key="3">
    <source>
        <dbReference type="Proteomes" id="UP000515135"/>
    </source>
</evidence>
<dbReference type="InterPro" id="IPR008906">
    <property type="entry name" value="HATC_C_dom"/>
</dbReference>
<sequence>MQHLGHLEEIGDTGTRDSRDKARGILQVLKTVKFVMFLNFLMPYLDMISAVSKVFQDNDSTVEVVFRRVDSVVKQLTSLAKPEKLNRILSNGIEERGGSVVWKDTVLHTGRPQRGRGHAADLATYKKEVVLLCQGICDRTLHHLGSRFEVILSNPVFSSARVLFQFSTWPTEEEDDDFGDDNIRVLHQHFHALLQQKDFDIDSCIREWVELKSLCRAQLATMSKLPAFSTFWMSVLTREQEEDFKHIFVILRLVLVIPIHTAECERSFSLMNVVKSDWRTRLDPHTLTSLMAISLDNNTVSTFDPLPAVGLWWAGRRRRPSTQPYGARARRAVQQECNPSESDTDDEV</sequence>
<dbReference type="KEGG" id="bbel:109466539"/>
<feature type="region of interest" description="Disordered" evidence="1">
    <location>
        <begin position="320"/>
        <end position="348"/>
    </location>
</feature>
<gene>
    <name evidence="4" type="primary">LOC109466539</name>
</gene>
<evidence type="ECO:0000259" key="2">
    <source>
        <dbReference type="Pfam" id="PF05699"/>
    </source>
</evidence>
<dbReference type="RefSeq" id="XP_019619829.1">
    <property type="nucleotide sequence ID" value="XM_019764270.1"/>
</dbReference>
<keyword evidence="3" id="KW-1185">Reference proteome</keyword>
<proteinExistence type="predicted"/>
<evidence type="ECO:0000313" key="4">
    <source>
        <dbReference type="RefSeq" id="XP_019619829.1"/>
    </source>
</evidence>
<name>A0A6P4YCA8_BRABE</name>
<dbReference type="GeneID" id="109466539"/>
<dbReference type="Pfam" id="PF05699">
    <property type="entry name" value="Dimer_Tnp_hAT"/>
    <property type="match status" value="1"/>
</dbReference>
<evidence type="ECO:0000256" key="1">
    <source>
        <dbReference type="SAM" id="MobiDB-lite"/>
    </source>
</evidence>
<dbReference type="PANTHER" id="PTHR46880:SF5">
    <property type="entry name" value="DUF4371 DOMAIN-CONTAINING PROTEIN"/>
    <property type="match status" value="1"/>
</dbReference>
<dbReference type="AlphaFoldDB" id="A0A6P4YCA8"/>
<organism evidence="3 4">
    <name type="scientific">Branchiostoma belcheri</name>
    <name type="common">Amphioxus</name>
    <dbReference type="NCBI Taxonomy" id="7741"/>
    <lineage>
        <taxon>Eukaryota</taxon>
        <taxon>Metazoa</taxon>
        <taxon>Chordata</taxon>
        <taxon>Cephalochordata</taxon>
        <taxon>Leptocardii</taxon>
        <taxon>Amphioxiformes</taxon>
        <taxon>Branchiostomatidae</taxon>
        <taxon>Branchiostoma</taxon>
    </lineage>
</organism>